<accession>A0A1I8IFI0</accession>
<keyword evidence="2" id="KW-1185">Reference proteome</keyword>
<reference evidence="3" key="1">
    <citation type="submission" date="2016-11" db="UniProtKB">
        <authorList>
            <consortium name="WormBaseParasite"/>
        </authorList>
    </citation>
    <scope>IDENTIFICATION</scope>
</reference>
<dbReference type="InterPro" id="IPR011009">
    <property type="entry name" value="Kinase-like_dom_sf"/>
</dbReference>
<feature type="region of interest" description="Disordered" evidence="1">
    <location>
        <begin position="134"/>
        <end position="157"/>
    </location>
</feature>
<evidence type="ECO:0000313" key="2">
    <source>
        <dbReference type="Proteomes" id="UP000095280"/>
    </source>
</evidence>
<dbReference type="Gene3D" id="1.10.510.10">
    <property type="entry name" value="Transferase(Phosphotransferase) domain 1"/>
    <property type="match status" value="1"/>
</dbReference>
<dbReference type="WBParaSite" id="maker-uti_cns_0011988-snap-gene-0.4-mRNA-1">
    <property type="protein sequence ID" value="maker-uti_cns_0011988-snap-gene-0.4-mRNA-1"/>
    <property type="gene ID" value="maker-uti_cns_0011988-snap-gene-0.4"/>
</dbReference>
<protein>
    <submittedName>
        <fullName evidence="3">Protein kinase domain-containing protein</fullName>
    </submittedName>
</protein>
<proteinExistence type="predicted"/>
<evidence type="ECO:0000256" key="1">
    <source>
        <dbReference type="SAM" id="MobiDB-lite"/>
    </source>
</evidence>
<feature type="compositionally biased region" description="Polar residues" evidence="1">
    <location>
        <begin position="147"/>
        <end position="157"/>
    </location>
</feature>
<dbReference type="Proteomes" id="UP000095280">
    <property type="component" value="Unplaced"/>
</dbReference>
<name>A0A1I8IFI0_9PLAT</name>
<dbReference type="AlphaFoldDB" id="A0A1I8IFI0"/>
<dbReference type="SUPFAM" id="SSF56112">
    <property type="entry name" value="Protein kinase-like (PK-like)"/>
    <property type="match status" value="1"/>
</dbReference>
<evidence type="ECO:0000313" key="3">
    <source>
        <dbReference type="WBParaSite" id="maker-uti_cns_0011988-snap-gene-0.4-mRNA-1"/>
    </source>
</evidence>
<organism evidence="2 3">
    <name type="scientific">Macrostomum lignano</name>
    <dbReference type="NCBI Taxonomy" id="282301"/>
    <lineage>
        <taxon>Eukaryota</taxon>
        <taxon>Metazoa</taxon>
        <taxon>Spiralia</taxon>
        <taxon>Lophotrochozoa</taxon>
        <taxon>Platyhelminthes</taxon>
        <taxon>Rhabditophora</taxon>
        <taxon>Macrostomorpha</taxon>
        <taxon>Macrostomida</taxon>
        <taxon>Macrostomidae</taxon>
        <taxon>Macrostomum</taxon>
    </lineage>
</organism>
<feature type="compositionally biased region" description="Low complexity" evidence="1">
    <location>
        <begin position="134"/>
        <end position="146"/>
    </location>
</feature>
<sequence>LLWRRCCRVSPACPESAAADAASASVATSAADIWAFGLLLWSAFTIGGGGSGGRQRRRDLLAEEGLSLGCGLLPRELAGSLEHLVRSCLYEVPQLRISASELCKQLRSLMDLRSRLYGDKYGPATTYSSLGAPFSSSGLPSPSPSSNQLPTCSSADSIGSRNASAGLSASAAAGAASAGEAAKPKDKKR</sequence>